<dbReference type="Proteomes" id="UP000263232">
    <property type="component" value="Chromosome"/>
</dbReference>
<evidence type="ECO:0000256" key="4">
    <source>
        <dbReference type="ARBA" id="ARBA00022516"/>
    </source>
</evidence>
<feature type="transmembrane region" description="Helical" evidence="19">
    <location>
        <begin position="99"/>
        <end position="122"/>
    </location>
</feature>
<evidence type="ECO:0000256" key="5">
    <source>
        <dbReference type="ARBA" id="ARBA00022679"/>
    </source>
</evidence>
<keyword evidence="12 19" id="KW-0472">Membrane</keyword>
<comment type="similarity">
    <text evidence="2">Belongs to the bacterial diacylglycerol kinase family.</text>
</comment>
<evidence type="ECO:0000256" key="10">
    <source>
        <dbReference type="ARBA" id="ARBA00022989"/>
    </source>
</evidence>
<organism evidence="20 21">
    <name type="scientific">Suicoccus acidiformans</name>
    <dbReference type="NCBI Taxonomy" id="2036206"/>
    <lineage>
        <taxon>Bacteria</taxon>
        <taxon>Bacillati</taxon>
        <taxon>Bacillota</taxon>
        <taxon>Bacilli</taxon>
        <taxon>Lactobacillales</taxon>
        <taxon>Aerococcaceae</taxon>
        <taxon>Suicoccus</taxon>
    </lineage>
</organism>
<evidence type="ECO:0000256" key="17">
    <source>
        <dbReference type="PIRSR" id="PIRSR600829-3"/>
    </source>
</evidence>
<dbReference type="Pfam" id="PF01219">
    <property type="entry name" value="DAGK_prokar"/>
    <property type="match status" value="1"/>
</dbReference>
<feature type="binding site" evidence="16">
    <location>
        <position position="71"/>
    </location>
    <ligand>
        <name>substrate</name>
    </ligand>
</feature>
<dbReference type="RefSeq" id="WP_118990820.1">
    <property type="nucleotide sequence ID" value="NZ_CP023434.1"/>
</dbReference>
<dbReference type="CDD" id="cd14265">
    <property type="entry name" value="UDPK_IM_like"/>
    <property type="match status" value="1"/>
</dbReference>
<dbReference type="InterPro" id="IPR036945">
    <property type="entry name" value="DAGK_sf"/>
</dbReference>
<evidence type="ECO:0000256" key="11">
    <source>
        <dbReference type="ARBA" id="ARBA00023098"/>
    </source>
</evidence>
<evidence type="ECO:0000256" key="8">
    <source>
        <dbReference type="ARBA" id="ARBA00022777"/>
    </source>
</evidence>
<gene>
    <name evidence="20" type="ORF">CL176_07865</name>
</gene>
<evidence type="ECO:0000256" key="6">
    <source>
        <dbReference type="ARBA" id="ARBA00022692"/>
    </source>
</evidence>
<feature type="binding site" evidence="18">
    <location>
        <position position="78"/>
    </location>
    <ligand>
        <name>a divalent metal cation</name>
        <dbReference type="ChEBI" id="CHEBI:60240"/>
    </ligand>
</feature>
<keyword evidence="10 19" id="KW-1133">Transmembrane helix</keyword>
<evidence type="ECO:0000256" key="7">
    <source>
        <dbReference type="ARBA" id="ARBA00022741"/>
    </source>
</evidence>
<keyword evidence="7 17" id="KW-0547">Nucleotide-binding</keyword>
<accession>A0A347WLG3</accession>
<protein>
    <submittedName>
        <fullName evidence="20">Diacylglycerol kinase</fullName>
    </submittedName>
</protein>
<sequence length="127" mass="13557">MASPVKASLKKFIKSCSFAISGIYQAFQTERNLRIELCIGLLTIGAGFYFQITLGEWLAVLLASGLVLSAELFNSAIETVVDLVAQGQELPLAKRAKDIAAGAVLLAALTAALIGLIIFIPYMKLLI</sequence>
<proteinExistence type="inferred from homology"/>
<dbReference type="OrthoDB" id="9789934at2"/>
<feature type="binding site" evidence="17">
    <location>
        <position position="30"/>
    </location>
    <ligand>
        <name>ATP</name>
        <dbReference type="ChEBI" id="CHEBI:30616"/>
    </ligand>
</feature>
<evidence type="ECO:0000256" key="13">
    <source>
        <dbReference type="ARBA" id="ARBA00023209"/>
    </source>
</evidence>
<comment type="cofactor">
    <cofactor evidence="18">
        <name>Mg(2+)</name>
        <dbReference type="ChEBI" id="CHEBI:18420"/>
    </cofactor>
    <text evidence="18">Mn(2+), Zn(2+), Cd(2+) and Co(2+) support activity to lesser extents.</text>
</comment>
<dbReference type="GO" id="GO:0005886">
    <property type="term" value="C:plasma membrane"/>
    <property type="evidence" value="ECO:0007669"/>
    <property type="project" value="UniProtKB-SubCell"/>
</dbReference>
<keyword evidence="13" id="KW-0594">Phospholipid biosynthesis</keyword>
<dbReference type="GO" id="GO:0005524">
    <property type="term" value="F:ATP binding"/>
    <property type="evidence" value="ECO:0007669"/>
    <property type="project" value="UniProtKB-KW"/>
</dbReference>
<keyword evidence="21" id="KW-1185">Reference proteome</keyword>
<evidence type="ECO:0000256" key="19">
    <source>
        <dbReference type="SAM" id="Phobius"/>
    </source>
</evidence>
<evidence type="ECO:0000313" key="21">
    <source>
        <dbReference type="Proteomes" id="UP000263232"/>
    </source>
</evidence>
<feature type="transmembrane region" description="Helical" evidence="19">
    <location>
        <begin position="33"/>
        <end position="50"/>
    </location>
</feature>
<feature type="binding site" evidence="17">
    <location>
        <begin position="97"/>
        <end position="98"/>
    </location>
    <ligand>
        <name>ATP</name>
        <dbReference type="ChEBI" id="CHEBI:30616"/>
    </ligand>
</feature>
<keyword evidence="11" id="KW-0443">Lipid metabolism</keyword>
<dbReference type="PANTHER" id="PTHR34299">
    <property type="entry name" value="DIACYLGLYCEROL KINASE"/>
    <property type="match status" value="1"/>
</dbReference>
<evidence type="ECO:0000256" key="18">
    <source>
        <dbReference type="PIRSR" id="PIRSR600829-4"/>
    </source>
</evidence>
<feature type="binding site" evidence="17">
    <location>
        <position position="78"/>
    </location>
    <ligand>
        <name>ATP</name>
        <dbReference type="ChEBI" id="CHEBI:30616"/>
    </ligand>
</feature>
<dbReference type="InterPro" id="IPR000829">
    <property type="entry name" value="DAGK"/>
</dbReference>
<dbReference type="GO" id="GO:0016301">
    <property type="term" value="F:kinase activity"/>
    <property type="evidence" value="ECO:0007669"/>
    <property type="project" value="UniProtKB-KW"/>
</dbReference>
<evidence type="ECO:0000256" key="3">
    <source>
        <dbReference type="ARBA" id="ARBA00022475"/>
    </source>
</evidence>
<keyword evidence="14" id="KW-1208">Phospholipid metabolism</keyword>
<dbReference type="GO" id="GO:0046872">
    <property type="term" value="F:metal ion binding"/>
    <property type="evidence" value="ECO:0007669"/>
    <property type="project" value="UniProtKB-KW"/>
</dbReference>
<evidence type="ECO:0000256" key="15">
    <source>
        <dbReference type="PIRSR" id="PIRSR600829-1"/>
    </source>
</evidence>
<evidence type="ECO:0000256" key="2">
    <source>
        <dbReference type="ARBA" id="ARBA00005967"/>
    </source>
</evidence>
<evidence type="ECO:0000256" key="12">
    <source>
        <dbReference type="ARBA" id="ARBA00023136"/>
    </source>
</evidence>
<keyword evidence="5" id="KW-0808">Transferase</keyword>
<feature type="binding site" evidence="18">
    <location>
        <position position="30"/>
    </location>
    <ligand>
        <name>a divalent metal cation</name>
        <dbReference type="ChEBI" id="CHEBI:60240"/>
    </ligand>
</feature>
<evidence type="ECO:0000256" key="14">
    <source>
        <dbReference type="ARBA" id="ARBA00023264"/>
    </source>
</evidence>
<dbReference type="EMBL" id="CP023434">
    <property type="protein sequence ID" value="AXY25920.1"/>
    <property type="molecule type" value="Genomic_DNA"/>
</dbReference>
<keyword evidence="8 20" id="KW-0418">Kinase</keyword>
<keyword evidence="6 19" id="KW-0812">Transmembrane</keyword>
<comment type="subcellular location">
    <subcellularLocation>
        <location evidence="1">Cell membrane</location>
        <topology evidence="1">Multi-pass membrane protein</topology>
    </subcellularLocation>
</comment>
<reference evidence="20 21" key="1">
    <citation type="submission" date="2017-09" db="EMBL/GenBank/DDBJ databases">
        <title>Complete genome sequence of Oxytococcus suis strain ZY16052.</title>
        <authorList>
            <person name="Li F."/>
        </authorList>
    </citation>
    <scope>NUCLEOTIDE SEQUENCE [LARGE SCALE GENOMIC DNA]</scope>
    <source>
        <strain evidence="20 21">ZY16052</strain>
    </source>
</reference>
<keyword evidence="18" id="KW-0479">Metal-binding</keyword>
<evidence type="ECO:0000313" key="20">
    <source>
        <dbReference type="EMBL" id="AXY25920.1"/>
    </source>
</evidence>
<keyword evidence="4" id="KW-0444">Lipid biosynthesis</keyword>
<dbReference type="AlphaFoldDB" id="A0A347WLG3"/>
<keyword evidence="3" id="KW-1003">Cell membrane</keyword>
<dbReference type="Gene3D" id="1.10.287.3610">
    <property type="match status" value="1"/>
</dbReference>
<evidence type="ECO:0000256" key="1">
    <source>
        <dbReference type="ARBA" id="ARBA00004651"/>
    </source>
</evidence>
<keyword evidence="18" id="KW-0460">Magnesium</keyword>
<evidence type="ECO:0000256" key="16">
    <source>
        <dbReference type="PIRSR" id="PIRSR600829-2"/>
    </source>
</evidence>
<name>A0A347WLG3_9LACT</name>
<dbReference type="InterPro" id="IPR033717">
    <property type="entry name" value="UDPK"/>
</dbReference>
<evidence type="ECO:0000256" key="9">
    <source>
        <dbReference type="ARBA" id="ARBA00022840"/>
    </source>
</evidence>
<dbReference type="KEGG" id="abae:CL176_07865"/>
<feature type="active site" description="Proton acceptor" evidence="15">
    <location>
        <position position="71"/>
    </location>
</feature>
<keyword evidence="9 17" id="KW-0067">ATP-binding</keyword>
<dbReference type="GO" id="GO:0008654">
    <property type="term" value="P:phospholipid biosynthetic process"/>
    <property type="evidence" value="ECO:0007669"/>
    <property type="project" value="UniProtKB-KW"/>
</dbReference>
<dbReference type="PANTHER" id="PTHR34299:SF1">
    <property type="entry name" value="DIACYLGLYCEROL KINASE"/>
    <property type="match status" value="1"/>
</dbReference>